<dbReference type="PANTHER" id="PTHR35008:SF4">
    <property type="entry name" value="BLL4482 PROTEIN"/>
    <property type="match status" value="1"/>
</dbReference>
<sequence length="324" mass="35888">MKRIMKFLGYIFILACVLILGALTYAKTMLPSVGEVPNLKVAMTKENIARGKYLANNVMVCMDCHSSRDWGSFAGPPKEGTLGMGGEIFDQKLGFPGKFVASNITPANLKSWSDGEIFRAITSGVNKDGRALFPVMPHISYGQLDQKDIFAVIAYIRTLKPIEHKTEPSVADFPMNFIINTIPQKAEFSSIPSDKKSVAYGKYLTTAAACYDCHTRQEKGKFVGEPFAGGFEFQLPGGATLRSANITPHPTGIGQWTEKQFIKRFKDYANPNYVAPKVKPGEFQTMMPWNMYAGMTEEDLAAIFKYLKSLEPKNNAVTRFTPST</sequence>
<comment type="caution">
    <text evidence="6">The sequence shown here is derived from an EMBL/GenBank/DDBJ whole genome shotgun (WGS) entry which is preliminary data.</text>
</comment>
<dbReference type="InterPro" id="IPR051459">
    <property type="entry name" value="Cytochrome_c-type_DH"/>
</dbReference>
<dbReference type="Pfam" id="PF00034">
    <property type="entry name" value="Cytochrom_C"/>
    <property type="match status" value="1"/>
</dbReference>
<feature type="domain" description="Cytochrome c" evidence="5">
    <location>
        <begin position="46"/>
        <end position="160"/>
    </location>
</feature>
<name>A0ABT0TLS9_9FLAO</name>
<accession>A0ABT0TLS9</accession>
<evidence type="ECO:0000256" key="1">
    <source>
        <dbReference type="ARBA" id="ARBA00022617"/>
    </source>
</evidence>
<dbReference type="Proteomes" id="UP001317191">
    <property type="component" value="Unassembled WGS sequence"/>
</dbReference>
<keyword evidence="3 4" id="KW-0408">Iron</keyword>
<feature type="domain" description="Cytochrome c" evidence="5">
    <location>
        <begin position="196"/>
        <end position="311"/>
    </location>
</feature>
<gene>
    <name evidence="6" type="ORF">NAT50_03635</name>
</gene>
<protein>
    <submittedName>
        <fullName evidence="6">Cytochrome c</fullName>
    </submittedName>
</protein>
<keyword evidence="7" id="KW-1185">Reference proteome</keyword>
<dbReference type="SUPFAM" id="SSF46626">
    <property type="entry name" value="Cytochrome c"/>
    <property type="match status" value="2"/>
</dbReference>
<dbReference type="RefSeq" id="WP_250591603.1">
    <property type="nucleotide sequence ID" value="NZ_JAMLJM010000002.1"/>
</dbReference>
<evidence type="ECO:0000259" key="5">
    <source>
        <dbReference type="PROSITE" id="PS51007"/>
    </source>
</evidence>
<dbReference type="InterPro" id="IPR009056">
    <property type="entry name" value="Cyt_c-like_dom"/>
</dbReference>
<dbReference type="InterPro" id="IPR036909">
    <property type="entry name" value="Cyt_c-like_dom_sf"/>
</dbReference>
<evidence type="ECO:0000256" key="2">
    <source>
        <dbReference type="ARBA" id="ARBA00022723"/>
    </source>
</evidence>
<dbReference type="PROSITE" id="PS51007">
    <property type="entry name" value="CYTC"/>
    <property type="match status" value="2"/>
</dbReference>
<evidence type="ECO:0000313" key="6">
    <source>
        <dbReference type="EMBL" id="MCL9808442.1"/>
    </source>
</evidence>
<keyword evidence="1 4" id="KW-0349">Heme</keyword>
<reference evidence="6 7" key="1">
    <citation type="submission" date="2022-05" db="EMBL/GenBank/DDBJ databases">
        <title>Flavobacterium sp., isolated from activated sludge.</title>
        <authorList>
            <person name="Ran Q."/>
        </authorList>
    </citation>
    <scope>NUCLEOTIDE SEQUENCE [LARGE SCALE GENOMIC DNA]</scope>
    <source>
        <strain evidence="6 7">HXWNR70</strain>
    </source>
</reference>
<keyword evidence="2 4" id="KW-0479">Metal-binding</keyword>
<evidence type="ECO:0000313" key="7">
    <source>
        <dbReference type="Proteomes" id="UP001317191"/>
    </source>
</evidence>
<dbReference type="EMBL" id="JAMLJM010000002">
    <property type="protein sequence ID" value="MCL9808442.1"/>
    <property type="molecule type" value="Genomic_DNA"/>
</dbReference>
<evidence type="ECO:0000256" key="3">
    <source>
        <dbReference type="ARBA" id="ARBA00023004"/>
    </source>
</evidence>
<dbReference type="Gene3D" id="1.10.760.10">
    <property type="entry name" value="Cytochrome c-like domain"/>
    <property type="match status" value="2"/>
</dbReference>
<dbReference type="PANTHER" id="PTHR35008">
    <property type="entry name" value="BLL4482 PROTEIN-RELATED"/>
    <property type="match status" value="1"/>
</dbReference>
<proteinExistence type="predicted"/>
<organism evidence="6 7">
    <name type="scientific">Flavobacterium luminosum</name>
    <dbReference type="NCBI Taxonomy" id="2949086"/>
    <lineage>
        <taxon>Bacteria</taxon>
        <taxon>Pseudomonadati</taxon>
        <taxon>Bacteroidota</taxon>
        <taxon>Flavobacteriia</taxon>
        <taxon>Flavobacteriales</taxon>
        <taxon>Flavobacteriaceae</taxon>
        <taxon>Flavobacterium</taxon>
    </lineage>
</organism>
<evidence type="ECO:0000256" key="4">
    <source>
        <dbReference type="PROSITE-ProRule" id="PRU00433"/>
    </source>
</evidence>